<evidence type="ECO:0000256" key="2">
    <source>
        <dbReference type="SAM" id="Coils"/>
    </source>
</evidence>
<evidence type="ECO:0000259" key="4">
    <source>
        <dbReference type="Pfam" id="PF04676"/>
    </source>
</evidence>
<comment type="similarity">
    <text evidence="1">Belongs to the CWF19 family.</text>
</comment>
<evidence type="ECO:0000313" key="7">
    <source>
        <dbReference type="WBParaSite" id="TCONS_00004247.p1"/>
    </source>
</evidence>
<dbReference type="GO" id="GO:0000398">
    <property type="term" value="P:mRNA splicing, via spliceosome"/>
    <property type="evidence" value="ECO:0007669"/>
    <property type="project" value="TreeGrafter"/>
</dbReference>
<protein>
    <submittedName>
        <fullName evidence="7">Cwf19-like C-terminal domain-containing protein</fullName>
    </submittedName>
</protein>
<evidence type="ECO:0000256" key="3">
    <source>
        <dbReference type="SAM" id="MobiDB-lite"/>
    </source>
</evidence>
<feature type="coiled-coil region" evidence="2">
    <location>
        <begin position="83"/>
        <end position="117"/>
    </location>
</feature>
<reference evidence="7" key="1">
    <citation type="submission" date="2024-02" db="UniProtKB">
        <authorList>
            <consortium name="WormBaseParasite"/>
        </authorList>
    </citation>
    <scope>IDENTIFICATION</scope>
</reference>
<keyword evidence="2" id="KW-0175">Coiled coil</keyword>
<dbReference type="AlphaFoldDB" id="A0AAF5CZL0"/>
<name>A0AAF5CZL0_STRER</name>
<evidence type="ECO:0000259" key="5">
    <source>
        <dbReference type="Pfam" id="PF04677"/>
    </source>
</evidence>
<dbReference type="InterPro" id="IPR006767">
    <property type="entry name" value="Cwf19-like_C_dom-2"/>
</dbReference>
<proteinExistence type="inferred from homology"/>
<evidence type="ECO:0000313" key="6">
    <source>
        <dbReference type="Proteomes" id="UP000035681"/>
    </source>
</evidence>
<feature type="region of interest" description="Disordered" evidence="3">
    <location>
        <begin position="39"/>
        <end position="59"/>
    </location>
</feature>
<dbReference type="PANTHER" id="PTHR12072">
    <property type="entry name" value="CWF19, CELL CYCLE CONTROL PROTEIN"/>
    <property type="match status" value="1"/>
</dbReference>
<dbReference type="WBParaSite" id="TCONS_00004247.p1">
    <property type="protein sequence ID" value="TCONS_00004247.p1"/>
    <property type="gene ID" value="XLOC_001449"/>
</dbReference>
<accession>A0AAF5CZL0</accession>
<dbReference type="Pfam" id="PF04676">
    <property type="entry name" value="CwfJ_C_2"/>
    <property type="match status" value="1"/>
</dbReference>
<dbReference type="InterPro" id="IPR040194">
    <property type="entry name" value="Cwf19-like"/>
</dbReference>
<dbReference type="InterPro" id="IPR006768">
    <property type="entry name" value="Cwf19-like_C_dom-1"/>
</dbReference>
<dbReference type="Proteomes" id="UP000035681">
    <property type="component" value="Unplaced"/>
</dbReference>
<keyword evidence="6" id="KW-1185">Reference proteome</keyword>
<feature type="domain" description="Cwf19-like C-terminal" evidence="5">
    <location>
        <begin position="235"/>
        <end position="359"/>
    </location>
</feature>
<organism evidence="6 7">
    <name type="scientific">Strongyloides stercoralis</name>
    <name type="common">Threadworm</name>
    <dbReference type="NCBI Taxonomy" id="6248"/>
    <lineage>
        <taxon>Eukaryota</taxon>
        <taxon>Metazoa</taxon>
        <taxon>Ecdysozoa</taxon>
        <taxon>Nematoda</taxon>
        <taxon>Chromadorea</taxon>
        <taxon>Rhabditida</taxon>
        <taxon>Tylenchina</taxon>
        <taxon>Panagrolaimomorpha</taxon>
        <taxon>Strongyloidoidea</taxon>
        <taxon>Strongyloididae</taxon>
        <taxon>Strongyloides</taxon>
    </lineage>
</organism>
<dbReference type="Pfam" id="PF04677">
    <property type="entry name" value="CwfJ_C_1"/>
    <property type="match status" value="1"/>
</dbReference>
<dbReference type="PANTHER" id="PTHR12072:SF5">
    <property type="entry name" value="CWF19-LIKE PROTEIN 2"/>
    <property type="match status" value="1"/>
</dbReference>
<sequence length="479" mass="55363">MKRSYLQNDKSNDFQNDYDVRRMNRNEIEKKFDNMFKKCDTSEGSSHGGRNLNNSFESQKLDTLEGESLVKKLTTDEKNKINAKILKAQLKGDNETVEKLKKKLEEDNSVAEGVSQKKTLFKINEETGNLVPVIKRNKTTNINNSSTVNSVFEKEQTVAEMVAEEKTTTAADQITMFSRSIKSKGKFRTDEDCVIDDNLIEHKKKRRHIERDAKAEIQRNIKARISSLGMTGEASDHKKLEKTLENCKRCIDSKYFNKQCIVAIGIKTYLSVVPFEGLNQDHCFISTSQHYTNTVTLDEDVYEEMRLWRKGLVAMWKEKGMDCVFIETFKKSNNKYNHIMIEGIPLPEDIGSLVPIYFKKALSECGPEWGRNKKFFDLSKEGKGNIKNVIPKNFSYFIIDFGLQNGFVHVIEDDETFPSSFAHEILCGMLDLDSKYWRNMNSISSEKQIKKCDAFKRQWFDGFDWTERAKTSLRSENNL</sequence>
<dbReference type="GO" id="GO:0071014">
    <property type="term" value="C:post-mRNA release spliceosomal complex"/>
    <property type="evidence" value="ECO:0007669"/>
    <property type="project" value="TreeGrafter"/>
</dbReference>
<evidence type="ECO:0000256" key="1">
    <source>
        <dbReference type="ARBA" id="ARBA00006795"/>
    </source>
</evidence>
<feature type="domain" description="Cwf19-like protein C-terminal" evidence="4">
    <location>
        <begin position="368"/>
        <end position="466"/>
    </location>
</feature>